<dbReference type="Pfam" id="PF00903">
    <property type="entry name" value="Glyoxalase"/>
    <property type="match status" value="1"/>
</dbReference>
<dbReference type="EMBL" id="AP022596">
    <property type="protein sequence ID" value="BBY66254.1"/>
    <property type="molecule type" value="Genomic_DNA"/>
</dbReference>
<gene>
    <name evidence="2" type="ORF">MHEL_44970</name>
</gene>
<feature type="domain" description="VOC" evidence="1">
    <location>
        <begin position="10"/>
        <end position="125"/>
    </location>
</feature>
<accession>A0A7I7TAJ8</accession>
<dbReference type="InterPro" id="IPR041581">
    <property type="entry name" value="Glyoxalase_6"/>
</dbReference>
<dbReference type="InterPro" id="IPR004360">
    <property type="entry name" value="Glyas_Fos-R_dOase_dom"/>
</dbReference>
<reference evidence="2 3" key="1">
    <citation type="journal article" date="2019" name="Emerg. Microbes Infect.">
        <title>Comprehensive subspecies identification of 175 nontuberculous mycobacteria species based on 7547 genomic profiles.</title>
        <authorList>
            <person name="Matsumoto Y."/>
            <person name="Kinjo T."/>
            <person name="Motooka D."/>
            <person name="Nabeya D."/>
            <person name="Jung N."/>
            <person name="Uechi K."/>
            <person name="Horii T."/>
            <person name="Iida T."/>
            <person name="Fujita J."/>
            <person name="Nakamura S."/>
        </authorList>
    </citation>
    <scope>NUCLEOTIDE SEQUENCE [LARGE SCALE GENOMIC DNA]</scope>
    <source>
        <strain evidence="2 3">JCM 30396</strain>
    </source>
</reference>
<feature type="domain" description="VOC" evidence="1">
    <location>
        <begin position="139"/>
        <end position="261"/>
    </location>
</feature>
<dbReference type="InterPro" id="IPR029068">
    <property type="entry name" value="Glyas_Bleomycin-R_OHBP_Dase"/>
</dbReference>
<sequence length="268" mass="28239">MSEYAAPIGAPIWFDVMSSDPARAAEFYNEIFGWEVEAPPQAEFGGYQNFTRNGKRVAGLVPHMAEAGPANIWSVYLHSGDGEATVAAAQAAGATVMVPPMAVGDLGSMMVVVDPAGAVIGFWQPGTHAGFTEWGEHGTPYWFECQSKDYDASLAFYRAVLGARIDEIGTGGAPGAVGPERYGQVFVGESAYSGIMDAAKLFPAEVPSFWQVYVTVDDVAATVKQSEALGAEILMPGEETPYGTLAAIRDPLGALICLGHPPAGMTRP</sequence>
<dbReference type="InterPro" id="IPR052164">
    <property type="entry name" value="Anthracycline_SecMetBiosynth"/>
</dbReference>
<dbReference type="Pfam" id="PF18029">
    <property type="entry name" value="Glyoxalase_6"/>
    <property type="match status" value="1"/>
</dbReference>
<keyword evidence="3" id="KW-1185">Reference proteome</keyword>
<evidence type="ECO:0000259" key="1">
    <source>
        <dbReference type="PROSITE" id="PS51819"/>
    </source>
</evidence>
<dbReference type="KEGG" id="mhev:MHEL_44970"/>
<dbReference type="SUPFAM" id="SSF54593">
    <property type="entry name" value="Glyoxalase/Bleomycin resistance protein/Dihydroxybiphenyl dioxygenase"/>
    <property type="match status" value="2"/>
</dbReference>
<dbReference type="PROSITE" id="PS51819">
    <property type="entry name" value="VOC"/>
    <property type="match status" value="2"/>
</dbReference>
<dbReference type="CDD" id="cd07247">
    <property type="entry name" value="SgaA_N_like"/>
    <property type="match status" value="2"/>
</dbReference>
<evidence type="ECO:0000313" key="2">
    <source>
        <dbReference type="EMBL" id="BBY66254.1"/>
    </source>
</evidence>
<dbReference type="AlphaFoldDB" id="A0A7I7TAJ8"/>
<protein>
    <recommendedName>
        <fullName evidence="1">VOC domain-containing protein</fullName>
    </recommendedName>
</protein>
<evidence type="ECO:0000313" key="3">
    <source>
        <dbReference type="Proteomes" id="UP000467148"/>
    </source>
</evidence>
<dbReference type="RefSeq" id="WP_163750204.1">
    <property type="nucleotide sequence ID" value="NZ_AP022596.1"/>
</dbReference>
<dbReference type="InterPro" id="IPR037523">
    <property type="entry name" value="VOC_core"/>
</dbReference>
<dbReference type="Gene3D" id="3.10.180.10">
    <property type="entry name" value="2,3-Dihydroxybiphenyl 1,2-Dioxygenase, domain 1"/>
    <property type="match status" value="2"/>
</dbReference>
<dbReference type="Proteomes" id="UP000467148">
    <property type="component" value="Chromosome"/>
</dbReference>
<proteinExistence type="predicted"/>
<dbReference type="PANTHER" id="PTHR33993">
    <property type="entry name" value="GLYOXALASE-RELATED"/>
    <property type="match status" value="1"/>
</dbReference>
<name>A0A7I7TAJ8_9MYCO</name>
<organism evidence="2 3">
    <name type="scientific">Mycolicibacterium helvum</name>
    <dbReference type="NCBI Taxonomy" id="1534349"/>
    <lineage>
        <taxon>Bacteria</taxon>
        <taxon>Bacillati</taxon>
        <taxon>Actinomycetota</taxon>
        <taxon>Actinomycetes</taxon>
        <taxon>Mycobacteriales</taxon>
        <taxon>Mycobacteriaceae</taxon>
        <taxon>Mycolicibacterium</taxon>
    </lineage>
</organism>
<dbReference type="PANTHER" id="PTHR33993:SF14">
    <property type="entry name" value="GB|AAF24581.1"/>
    <property type="match status" value="1"/>
</dbReference>